<reference evidence="1 2" key="1">
    <citation type="journal article" date="2024" name="J Genomics">
        <title>Draft genome sequencing and assembly of Favolaschia claudopus CIRM-BRFM 2984 isolated from oak limbs.</title>
        <authorList>
            <person name="Navarro D."/>
            <person name="Drula E."/>
            <person name="Chaduli D."/>
            <person name="Cazenave R."/>
            <person name="Ahrendt S."/>
            <person name="Wang J."/>
            <person name="Lipzen A."/>
            <person name="Daum C."/>
            <person name="Barry K."/>
            <person name="Grigoriev I.V."/>
            <person name="Favel A."/>
            <person name="Rosso M.N."/>
            <person name="Martin F."/>
        </authorList>
    </citation>
    <scope>NUCLEOTIDE SEQUENCE [LARGE SCALE GENOMIC DNA]</scope>
    <source>
        <strain evidence="1 2">CIRM-BRFM 2984</strain>
    </source>
</reference>
<dbReference type="EMBL" id="JAWWNJ010000162">
    <property type="protein sequence ID" value="KAK6978034.1"/>
    <property type="molecule type" value="Genomic_DNA"/>
</dbReference>
<keyword evidence="2" id="KW-1185">Reference proteome</keyword>
<dbReference type="Proteomes" id="UP001362999">
    <property type="component" value="Unassembled WGS sequence"/>
</dbReference>
<name>A0AAV9ZCT3_9AGAR</name>
<protein>
    <submittedName>
        <fullName evidence="1">Uncharacterized protein</fullName>
    </submittedName>
</protein>
<organism evidence="1 2">
    <name type="scientific">Favolaschia claudopus</name>
    <dbReference type="NCBI Taxonomy" id="2862362"/>
    <lineage>
        <taxon>Eukaryota</taxon>
        <taxon>Fungi</taxon>
        <taxon>Dikarya</taxon>
        <taxon>Basidiomycota</taxon>
        <taxon>Agaricomycotina</taxon>
        <taxon>Agaricomycetes</taxon>
        <taxon>Agaricomycetidae</taxon>
        <taxon>Agaricales</taxon>
        <taxon>Marasmiineae</taxon>
        <taxon>Mycenaceae</taxon>
        <taxon>Favolaschia</taxon>
    </lineage>
</organism>
<evidence type="ECO:0000313" key="1">
    <source>
        <dbReference type="EMBL" id="KAK6978034.1"/>
    </source>
</evidence>
<evidence type="ECO:0000313" key="2">
    <source>
        <dbReference type="Proteomes" id="UP001362999"/>
    </source>
</evidence>
<accession>A0AAV9ZCT3</accession>
<gene>
    <name evidence="1" type="ORF">R3P38DRAFT_3470624</name>
</gene>
<dbReference type="AlphaFoldDB" id="A0AAV9ZCT3"/>
<comment type="caution">
    <text evidence="1">The sequence shown here is derived from an EMBL/GenBank/DDBJ whole genome shotgun (WGS) entry which is preliminary data.</text>
</comment>
<proteinExistence type="predicted"/>
<sequence>MINLASPFPVPYRTSTSPLPRSATTSPYLPAPRLLFQVHLCLDPDLDLRTFSPLSTSFHILLSSTCGPTLPHQYRIRPRPHPQSSSPNACLLALARASRSKAGQGQEKRKCVADADRPLCHITIGFEHQNARNAFDDSVRTHLPMQEAWRGRWRSAAADIANRKTDEGDFTPVEWKKQNGTRPPQSACVACVKQQPAGEICISMPRRLRREIKSPYFSRAYLPLLRIRSLSPFLANLFNSMPRLAPRALIVLPLRPRFNLPALPAWELVSPSSVTS</sequence>